<gene>
    <name evidence="1" type="primary">MPE1</name>
    <name evidence="1" type="ORF">FBU59_001561</name>
</gene>
<evidence type="ECO:0000313" key="2">
    <source>
        <dbReference type="Proteomes" id="UP001150603"/>
    </source>
</evidence>
<protein>
    <submittedName>
        <fullName evidence="1">Retinoblastoma-binding protein</fullName>
    </submittedName>
</protein>
<evidence type="ECO:0000313" key="1">
    <source>
        <dbReference type="EMBL" id="KAJ1948504.1"/>
    </source>
</evidence>
<reference evidence="1" key="1">
    <citation type="submission" date="2022-07" db="EMBL/GenBank/DDBJ databases">
        <title>Phylogenomic reconstructions and comparative analyses of Kickxellomycotina fungi.</title>
        <authorList>
            <person name="Reynolds N.K."/>
            <person name="Stajich J.E."/>
            <person name="Barry K."/>
            <person name="Grigoriev I.V."/>
            <person name="Crous P."/>
            <person name="Smith M.E."/>
        </authorList>
    </citation>
    <scope>NUCLEOTIDE SEQUENCE</scope>
    <source>
        <strain evidence="1">NRRL 5244</strain>
    </source>
</reference>
<organism evidence="1 2">
    <name type="scientific">Linderina macrospora</name>
    <dbReference type="NCBI Taxonomy" id="4868"/>
    <lineage>
        <taxon>Eukaryota</taxon>
        <taxon>Fungi</taxon>
        <taxon>Fungi incertae sedis</taxon>
        <taxon>Zoopagomycota</taxon>
        <taxon>Kickxellomycotina</taxon>
        <taxon>Kickxellomycetes</taxon>
        <taxon>Kickxellales</taxon>
        <taxon>Kickxellaceae</taxon>
        <taxon>Linderina</taxon>
    </lineage>
</organism>
<name>A0ACC1JDH0_9FUNG</name>
<dbReference type="Proteomes" id="UP001150603">
    <property type="component" value="Unassembled WGS sequence"/>
</dbReference>
<feature type="non-terminal residue" evidence="1">
    <location>
        <position position="341"/>
    </location>
</feature>
<dbReference type="EMBL" id="JANBPW010000713">
    <property type="protein sequence ID" value="KAJ1948504.1"/>
    <property type="molecule type" value="Genomic_DNA"/>
</dbReference>
<comment type="caution">
    <text evidence="1">The sequence shown here is derived from an EMBL/GenBank/DDBJ whole genome shotgun (WGS) entry which is preliminary data.</text>
</comment>
<keyword evidence="2" id="KW-1185">Reference proteome</keyword>
<accession>A0ACC1JDH0</accession>
<sequence length="341" mass="37331">MSQIHYKFRADKDGFKSIEFDGLSISVYDLKQDILRVKRFDPEENDLVVTNADTDEVYKDESALIPKSTSVIVRRVPYSGPKMVRGGMGQPQQQPQQFGQQHGGNRSSGYGGGGGGQGYGGGGSFHRGHHGNTTTSITQSQYGYRGPQGIGLNNSYSSSQNNNNGTGSGADILNDQHELERNPDVISDAEEARIAAMLQQTDEQWSHQQTIMQMQRPVFNSRGGGAYRPRPRIERPEHQGPPPPNYICHRCGIAGHWIHNCPTIGQPSDGNSRNTGHRIKRTTGIPKSFLQKVDRLEEGGNALVTSDGTLVVAQANEAAWNEAQKQSNKLFSTESAVDPSQ</sequence>
<proteinExistence type="predicted"/>